<dbReference type="OrthoDB" id="828244at2"/>
<dbReference type="RefSeq" id="WP_097071138.1">
    <property type="nucleotide sequence ID" value="NZ_OBMT01000015.1"/>
</dbReference>
<evidence type="ECO:0000313" key="2">
    <source>
        <dbReference type="Proteomes" id="UP000219111"/>
    </source>
</evidence>
<dbReference type="Pfam" id="PF16263">
    <property type="entry name" value="DUF4917"/>
    <property type="match status" value="1"/>
</dbReference>
<dbReference type="EMBL" id="OBMT01000015">
    <property type="protein sequence ID" value="SOC17336.1"/>
    <property type="molecule type" value="Genomic_DNA"/>
</dbReference>
<dbReference type="AlphaFoldDB" id="A0A285T8R5"/>
<protein>
    <submittedName>
        <fullName evidence="1">Uncharacterized protein DUF4917</fullName>
    </submittedName>
</protein>
<gene>
    <name evidence="1" type="ORF">SAMN05877831_11588</name>
</gene>
<keyword evidence="2" id="KW-1185">Reference proteome</keyword>
<evidence type="ECO:0000313" key="1">
    <source>
        <dbReference type="EMBL" id="SOC17336.1"/>
    </source>
</evidence>
<dbReference type="InterPro" id="IPR032581">
    <property type="entry name" value="DUF4917"/>
</dbReference>
<proteinExistence type="predicted"/>
<sequence length="356" mass="39701">MADLLTFYEAIEHSAQFKKRHLLLGNGFSIACRPKIFTYGSLFEQADFSSAPRLPAVFDAVGTTDFEHVIKMLEDASRVVPVYSKEAAEAAAQMAVDAEALKDILIQTVANNHPNIPNEINDEQFWACRRFLAHFLGDENKDGKVYTLNYDLLLYWTLMHDDMGFDDPISLAANDGFGRDEDTEPEYVNWMGESGAHGQRVHYLHGALHLFDAGAELQKYTWVNTGKPLLEQAREAMGARKFPLFVAEGKSNQKLAKIKHSAYLHHSYKSFSSQMGQRNDALFIFGHSLAENDQHILKKIARGKIGQIYVGLYGDPNSDGNKAISSAANDLTAYRDERVPLSVAFFDAGSAQVWGA</sequence>
<accession>A0A285T8R5</accession>
<reference evidence="2" key="1">
    <citation type="submission" date="2017-08" db="EMBL/GenBank/DDBJ databases">
        <authorList>
            <person name="Varghese N."/>
            <person name="Submissions S."/>
        </authorList>
    </citation>
    <scope>NUCLEOTIDE SEQUENCE [LARGE SCALE GENOMIC DNA]</scope>
    <source>
        <strain evidence="2">JA276</strain>
    </source>
</reference>
<name>A0A285T8R5_9RHOB</name>
<dbReference type="Proteomes" id="UP000219111">
    <property type="component" value="Unassembled WGS sequence"/>
</dbReference>
<organism evidence="1 2">
    <name type="scientific">Rhodobacter maris</name>
    <dbReference type="NCBI Taxonomy" id="446682"/>
    <lineage>
        <taxon>Bacteria</taxon>
        <taxon>Pseudomonadati</taxon>
        <taxon>Pseudomonadota</taxon>
        <taxon>Alphaproteobacteria</taxon>
        <taxon>Rhodobacterales</taxon>
        <taxon>Rhodobacter group</taxon>
        <taxon>Rhodobacter</taxon>
    </lineage>
</organism>